<dbReference type="SMART" id="SM00342">
    <property type="entry name" value="HTH_ARAC"/>
    <property type="match status" value="1"/>
</dbReference>
<keyword evidence="2" id="KW-0238">DNA-binding</keyword>
<dbReference type="SUPFAM" id="SSF51215">
    <property type="entry name" value="Regulatory protein AraC"/>
    <property type="match status" value="1"/>
</dbReference>
<dbReference type="InterPro" id="IPR014710">
    <property type="entry name" value="RmlC-like_jellyroll"/>
</dbReference>
<reference evidence="5" key="1">
    <citation type="submission" date="2023-04" db="EMBL/GenBank/DDBJ databases">
        <title>Comparative genomic analysis of Cohnella hashimotonis sp. nov., isolated from the International Space Station.</title>
        <authorList>
            <person name="Venkateswaran K."/>
            <person name="Simpson A."/>
        </authorList>
    </citation>
    <scope>NUCLEOTIDE SEQUENCE</scope>
    <source>
        <strain evidence="5">F6_2S_P_1</strain>
    </source>
</reference>
<dbReference type="InterPro" id="IPR037923">
    <property type="entry name" value="HTH-like"/>
</dbReference>
<accession>A0ABT6TDV0</accession>
<keyword evidence="6" id="KW-1185">Reference proteome</keyword>
<evidence type="ECO:0000313" key="6">
    <source>
        <dbReference type="Proteomes" id="UP001161691"/>
    </source>
</evidence>
<dbReference type="EMBL" id="JAGRPV010000001">
    <property type="protein sequence ID" value="MDI4644985.1"/>
    <property type="molecule type" value="Genomic_DNA"/>
</dbReference>
<name>A0ABT6TDV0_9BACL</name>
<dbReference type="Pfam" id="PF12833">
    <property type="entry name" value="HTH_18"/>
    <property type="match status" value="1"/>
</dbReference>
<dbReference type="PROSITE" id="PS01124">
    <property type="entry name" value="HTH_ARAC_FAMILY_2"/>
    <property type="match status" value="1"/>
</dbReference>
<dbReference type="InterPro" id="IPR003313">
    <property type="entry name" value="AraC-bd"/>
</dbReference>
<dbReference type="InterPro" id="IPR009057">
    <property type="entry name" value="Homeodomain-like_sf"/>
</dbReference>
<feature type="domain" description="HTH araC/xylS-type" evidence="4">
    <location>
        <begin position="207"/>
        <end position="305"/>
    </location>
</feature>
<evidence type="ECO:0000256" key="1">
    <source>
        <dbReference type="ARBA" id="ARBA00023015"/>
    </source>
</evidence>
<evidence type="ECO:0000256" key="2">
    <source>
        <dbReference type="ARBA" id="ARBA00023125"/>
    </source>
</evidence>
<gene>
    <name evidence="5" type="ORF">KB449_08445</name>
</gene>
<comment type="caution">
    <text evidence="5">The sequence shown here is derived from an EMBL/GenBank/DDBJ whole genome shotgun (WGS) entry which is preliminary data.</text>
</comment>
<dbReference type="PANTHER" id="PTHR43280">
    <property type="entry name" value="ARAC-FAMILY TRANSCRIPTIONAL REGULATOR"/>
    <property type="match status" value="1"/>
</dbReference>
<proteinExistence type="predicted"/>
<keyword evidence="3" id="KW-0804">Transcription</keyword>
<dbReference type="PANTHER" id="PTHR43280:SF2">
    <property type="entry name" value="HTH-TYPE TRANSCRIPTIONAL REGULATOR EXSA"/>
    <property type="match status" value="1"/>
</dbReference>
<evidence type="ECO:0000259" key="4">
    <source>
        <dbReference type="PROSITE" id="PS01124"/>
    </source>
</evidence>
<dbReference type="Gene3D" id="2.60.120.10">
    <property type="entry name" value="Jelly Rolls"/>
    <property type="match status" value="1"/>
</dbReference>
<dbReference type="Pfam" id="PF02311">
    <property type="entry name" value="AraC_binding"/>
    <property type="match status" value="1"/>
</dbReference>
<evidence type="ECO:0000256" key="3">
    <source>
        <dbReference type="ARBA" id="ARBA00023163"/>
    </source>
</evidence>
<dbReference type="Proteomes" id="UP001161691">
    <property type="component" value="Unassembled WGS sequence"/>
</dbReference>
<evidence type="ECO:0000313" key="5">
    <source>
        <dbReference type="EMBL" id="MDI4644985.1"/>
    </source>
</evidence>
<dbReference type="SUPFAM" id="SSF46689">
    <property type="entry name" value="Homeodomain-like"/>
    <property type="match status" value="2"/>
</dbReference>
<sequence>MDQEVTYEQKDNRIDFHFDHIYFENPQRFGSIDLFQVGDLSCQGGYVVNEHEQICYELTYIVSGRGWLKAGGTSHPVKEGDIVLNVPGEVHACRADDDDPFRYYYVGFDFAEGDAGEVGEAGGAPSLEPIRKMFDQTTQPVVSNMLGIEAPFAGIFKELVNLKSYSSFMIGSYLQQLIVLAYRSFHDSRETAYSPMLQGKEMTKPVHDVIRYIEDNWLRMTELGAMAEELHYSYSYLSHQFSKEMGLTIQEYYNRKRFEQAVKLLREGRLTVTQIADKLRYQSIHSFSKAFRLHFGISPTEYQSIATSANQV</sequence>
<keyword evidence="1" id="KW-0805">Transcription regulation</keyword>
<dbReference type="Gene3D" id="1.10.10.60">
    <property type="entry name" value="Homeodomain-like"/>
    <property type="match status" value="2"/>
</dbReference>
<organism evidence="5 6">
    <name type="scientific">Cohnella hashimotonis</name>
    <dbReference type="NCBI Taxonomy" id="2826895"/>
    <lineage>
        <taxon>Bacteria</taxon>
        <taxon>Bacillati</taxon>
        <taxon>Bacillota</taxon>
        <taxon>Bacilli</taxon>
        <taxon>Bacillales</taxon>
        <taxon>Paenibacillaceae</taxon>
        <taxon>Cohnella</taxon>
    </lineage>
</organism>
<dbReference type="RefSeq" id="WP_282907948.1">
    <property type="nucleotide sequence ID" value="NZ_JAGRPV010000001.1"/>
</dbReference>
<protein>
    <submittedName>
        <fullName evidence="5">AraC family transcriptional regulator</fullName>
    </submittedName>
</protein>
<dbReference type="InterPro" id="IPR018060">
    <property type="entry name" value="HTH_AraC"/>
</dbReference>